<dbReference type="PROSITE" id="PS01211">
    <property type="entry name" value="UPF0001"/>
    <property type="match status" value="1"/>
</dbReference>
<protein>
    <recommendedName>
        <fullName evidence="2">Alanine racemase N-terminal domain-containing protein</fullName>
    </recommendedName>
</protein>
<keyword evidence="1" id="KW-0663">Pyridoxal phosphate</keyword>
<dbReference type="EMBL" id="UOYO01000050">
    <property type="protein sequence ID" value="VAY88369.1"/>
    <property type="molecule type" value="Genomic_DNA"/>
</dbReference>
<dbReference type="GO" id="GO:0030170">
    <property type="term" value="F:pyridoxal phosphate binding"/>
    <property type="evidence" value="ECO:0007669"/>
    <property type="project" value="InterPro"/>
</dbReference>
<evidence type="ECO:0000313" key="3">
    <source>
        <dbReference type="EMBL" id="VAY88369.1"/>
    </source>
</evidence>
<dbReference type="AlphaFoldDB" id="A0A3B1E6U6"/>
<proteinExistence type="inferred from homology"/>
<dbReference type="PANTHER" id="PTHR10146:SF14">
    <property type="entry name" value="PYRIDOXAL PHOSPHATE HOMEOSTASIS PROTEIN"/>
    <property type="match status" value="1"/>
</dbReference>
<dbReference type="SUPFAM" id="SSF51419">
    <property type="entry name" value="PLP-binding barrel"/>
    <property type="match status" value="1"/>
</dbReference>
<dbReference type="Pfam" id="PF01168">
    <property type="entry name" value="Ala_racemase_N"/>
    <property type="match status" value="1"/>
</dbReference>
<dbReference type="CDD" id="cd00635">
    <property type="entry name" value="PLPDE_III_YBL036c_like"/>
    <property type="match status" value="1"/>
</dbReference>
<dbReference type="FunFam" id="3.20.20.10:FF:000018">
    <property type="entry name" value="Pyridoxal phosphate homeostasis protein"/>
    <property type="match status" value="1"/>
</dbReference>
<evidence type="ECO:0000256" key="1">
    <source>
        <dbReference type="ARBA" id="ARBA00022898"/>
    </source>
</evidence>
<dbReference type="PIRSF" id="PIRSF004848">
    <property type="entry name" value="YBL036c_PLPDEIII"/>
    <property type="match status" value="1"/>
</dbReference>
<dbReference type="InterPro" id="IPR001608">
    <property type="entry name" value="Ala_racemase_N"/>
</dbReference>
<dbReference type="InterPro" id="IPR011078">
    <property type="entry name" value="PyrdxlP_homeostasis"/>
</dbReference>
<dbReference type="InterPro" id="IPR029066">
    <property type="entry name" value="PLP-binding_barrel"/>
</dbReference>
<feature type="domain" description="Alanine racemase N-terminal" evidence="2">
    <location>
        <begin position="8"/>
        <end position="222"/>
    </location>
</feature>
<sequence>MDKQTAIINLDTIIKRIEKARLKVNNHHIVQLVAISKYSKSDDIKTLYDAGQRAFGENKVQDFKNKIHQLDTLPLSWHFVGSLQTNKINNLIDLNPTLFHGLDSLDLAYQLDKKLKIKNKTMNCLLQINSSKEDTKSGVMTEVAIKTFNKISQECSNIKLKGVMSIGANSKDEDIVKQSFIDTYDIFTCCKGATICSMGMSNDLELAIKCGSNMIRVGRDLFKV</sequence>
<evidence type="ECO:0000259" key="2">
    <source>
        <dbReference type="Pfam" id="PF01168"/>
    </source>
</evidence>
<dbReference type="NCBIfam" id="TIGR00044">
    <property type="entry name" value="YggS family pyridoxal phosphate-dependent enzyme"/>
    <property type="match status" value="1"/>
</dbReference>
<dbReference type="PANTHER" id="PTHR10146">
    <property type="entry name" value="PROLINE SYNTHETASE CO-TRANSCRIBED BACTERIAL HOMOLOG PROTEIN"/>
    <property type="match status" value="1"/>
</dbReference>
<dbReference type="HAMAP" id="MF_02087">
    <property type="entry name" value="PLP_homeostasis"/>
    <property type="match status" value="1"/>
</dbReference>
<dbReference type="Gene3D" id="3.20.20.10">
    <property type="entry name" value="Alanine racemase"/>
    <property type="match status" value="1"/>
</dbReference>
<accession>A0A3B1E6U6</accession>
<reference evidence="3" key="1">
    <citation type="submission" date="2018-10" db="EMBL/GenBank/DDBJ databases">
        <authorList>
            <person name="Aoki K."/>
        </authorList>
    </citation>
    <scope>NUCLEOTIDE SEQUENCE</scope>
</reference>
<organism evidence="3">
    <name type="scientific">hydrothermal vent metagenome</name>
    <dbReference type="NCBI Taxonomy" id="652676"/>
    <lineage>
        <taxon>unclassified sequences</taxon>
        <taxon>metagenomes</taxon>
        <taxon>ecological metagenomes</taxon>
    </lineage>
</organism>
<gene>
    <name evidence="3" type="ORF">MNB_ARC-1_979</name>
</gene>
<name>A0A3B1E6U6_9ZZZZ</name>